<proteinExistence type="predicted"/>
<keyword evidence="1" id="KW-0472">Membrane</keyword>
<feature type="transmembrane region" description="Helical" evidence="1">
    <location>
        <begin position="7"/>
        <end position="24"/>
    </location>
</feature>
<organism evidence="2 3">
    <name type="scientific">Companilactobacillus ginsenosidimutans</name>
    <dbReference type="NCBI Taxonomy" id="1007676"/>
    <lineage>
        <taxon>Bacteria</taxon>
        <taxon>Bacillati</taxon>
        <taxon>Bacillota</taxon>
        <taxon>Bacilli</taxon>
        <taxon>Lactobacillales</taxon>
        <taxon>Lactobacillaceae</taxon>
        <taxon>Companilactobacillus</taxon>
    </lineage>
</organism>
<sequence length="143" mass="17210">MITFLKFVAPGWIFSFFIALNYQFQNEFLDWKYFVALSFVWLFIFNLFPSNGIIFKWLVRNGMINPSPSIVGRYDNSPILQRFDFFSRALIYSWITFTIWNNATHTLSSQIMLIIGIVWIFLFWNLHPTSRFVKWLVHHRPIT</sequence>
<dbReference type="AlphaFoldDB" id="A0A0H4QIJ7"/>
<protein>
    <submittedName>
        <fullName evidence="2">Uncharacterized protein</fullName>
    </submittedName>
</protein>
<dbReference type="Proteomes" id="UP000036106">
    <property type="component" value="Chromosome"/>
</dbReference>
<name>A0A0H4QIJ7_9LACO</name>
<dbReference type="PATRIC" id="fig|1007676.4.peg.1952"/>
<keyword evidence="1" id="KW-1133">Transmembrane helix</keyword>
<dbReference type="EMBL" id="CP012034">
    <property type="protein sequence ID" value="AKP67767.1"/>
    <property type="molecule type" value="Genomic_DNA"/>
</dbReference>
<reference evidence="3" key="1">
    <citation type="submission" date="2015-07" db="EMBL/GenBank/DDBJ databases">
        <title>Lactobacillus ginsenosidimutans/EMML 3141/ whole genome sequencing.</title>
        <authorList>
            <person name="Kim M.K."/>
            <person name="Im W.-T."/>
            <person name="Srinivasan S."/>
            <person name="Lee J.-J."/>
        </authorList>
    </citation>
    <scope>NUCLEOTIDE SEQUENCE [LARGE SCALE GENOMIC DNA]</scope>
    <source>
        <strain evidence="3">EMML 3041</strain>
    </source>
</reference>
<feature type="transmembrane region" description="Helical" evidence="1">
    <location>
        <begin position="106"/>
        <end position="126"/>
    </location>
</feature>
<keyword evidence="1" id="KW-0812">Transmembrane</keyword>
<keyword evidence="3" id="KW-1185">Reference proteome</keyword>
<evidence type="ECO:0000313" key="3">
    <source>
        <dbReference type="Proteomes" id="UP000036106"/>
    </source>
</evidence>
<evidence type="ECO:0000313" key="2">
    <source>
        <dbReference type="EMBL" id="AKP67767.1"/>
    </source>
</evidence>
<evidence type="ECO:0000256" key="1">
    <source>
        <dbReference type="SAM" id="Phobius"/>
    </source>
</evidence>
<accession>A0A0H4QIJ7</accession>
<dbReference type="KEGG" id="lgn:ABM34_09645"/>
<feature type="transmembrane region" description="Helical" evidence="1">
    <location>
        <begin position="36"/>
        <end position="59"/>
    </location>
</feature>
<gene>
    <name evidence="2" type="ORF">ABM34_09645</name>
</gene>